<feature type="domain" description="Endoribonuclease YicC-like C-terminal" evidence="7">
    <location>
        <begin position="168"/>
        <end position="286"/>
    </location>
</feature>
<feature type="domain" description="Endoribonuclease YicC-like N-terminal" evidence="6">
    <location>
        <begin position="1"/>
        <end position="151"/>
    </location>
</feature>
<comment type="cofactor">
    <cofactor evidence="1">
        <name>a divalent metal cation</name>
        <dbReference type="ChEBI" id="CHEBI:60240"/>
    </cofactor>
</comment>
<dbReference type="AlphaFoldDB" id="A0A5M9GZJ6"/>
<gene>
    <name evidence="8" type="ORF">F1649_16765</name>
</gene>
<accession>A0A5M9GZJ6</accession>
<evidence type="ECO:0000256" key="4">
    <source>
        <dbReference type="ARBA" id="ARBA00022801"/>
    </source>
</evidence>
<dbReference type="EMBL" id="VWNE01000029">
    <property type="protein sequence ID" value="KAA8479201.1"/>
    <property type="molecule type" value="Genomic_DNA"/>
</dbReference>
<dbReference type="RefSeq" id="WP_141816460.1">
    <property type="nucleotide sequence ID" value="NZ_VFPL01000001.1"/>
</dbReference>
<evidence type="ECO:0000256" key="1">
    <source>
        <dbReference type="ARBA" id="ARBA00001968"/>
    </source>
</evidence>
<dbReference type="InterPro" id="IPR013527">
    <property type="entry name" value="YicC-like_N"/>
</dbReference>
<dbReference type="Pfam" id="PF03755">
    <property type="entry name" value="YicC-like_N"/>
    <property type="match status" value="1"/>
</dbReference>
<evidence type="ECO:0000259" key="6">
    <source>
        <dbReference type="Pfam" id="PF03755"/>
    </source>
</evidence>
<keyword evidence="2" id="KW-0540">Nuclease</keyword>
<keyword evidence="4" id="KW-0378">Hydrolase</keyword>
<evidence type="ECO:0000259" key="7">
    <source>
        <dbReference type="Pfam" id="PF08340"/>
    </source>
</evidence>
<protein>
    <submittedName>
        <fullName evidence="8">YicC family protein</fullName>
    </submittedName>
</protein>
<sequence>MTGYGIASKDHANAKYTVEIKSLNSKFLELALKLPKAFSDKELILRNDCSKQIERGKVNIAFTIEYPENEKKTASIDSTLLKLYYQQLKASAEELNDNGNNLLQLALNFPEVIKYDEDIVSEEEWQQLYSTFSLALANFQTFRADEGNVLQRDLILRINNILEALKQVEEQDPKRLPVIRERLMQLLDEYVGKENTDQNRLEQELIFYIDKLDITEEKIRLKSHCDYFLQALKSSDANGKKLGFISQEIGREINTMGSKANDARIQQIVVGMKEELEKVKEQLLNVL</sequence>
<dbReference type="NCBIfam" id="TIGR00255">
    <property type="entry name" value="YicC/YloC family endoribonuclease"/>
    <property type="match status" value="1"/>
</dbReference>
<dbReference type="InterPro" id="IPR005229">
    <property type="entry name" value="YicC/YloC-like"/>
</dbReference>
<dbReference type="GO" id="GO:0004521">
    <property type="term" value="F:RNA endonuclease activity"/>
    <property type="evidence" value="ECO:0007669"/>
    <property type="project" value="InterPro"/>
</dbReference>
<evidence type="ECO:0000313" key="9">
    <source>
        <dbReference type="Proteomes" id="UP000322918"/>
    </source>
</evidence>
<comment type="similarity">
    <text evidence="5">Belongs to the YicC/YloC family.</text>
</comment>
<dbReference type="PANTHER" id="PTHR30636">
    <property type="entry name" value="UPF0701 PROTEIN YICC"/>
    <property type="match status" value="1"/>
</dbReference>
<keyword evidence="9" id="KW-1185">Reference proteome</keyword>
<reference evidence="8 9" key="1">
    <citation type="submission" date="2019-09" db="EMBL/GenBank/DDBJ databases">
        <title>Pararcticibacter amylolyticus gen. nov., sp. nov., isolated from a rottenly hemp rope, and reclassification of Pedobacter tournemirensis as Pararcticibacter tournemirensis comb. nov.</title>
        <authorList>
            <person name="Cai Y."/>
        </authorList>
    </citation>
    <scope>NUCLEOTIDE SEQUENCE [LARGE SCALE GENOMIC DNA]</scope>
    <source>
        <strain evidence="8 9">TF5-37.2-LB10</strain>
    </source>
</reference>
<dbReference type="Pfam" id="PF08340">
    <property type="entry name" value="YicC-like_C"/>
    <property type="match status" value="1"/>
</dbReference>
<evidence type="ECO:0000256" key="5">
    <source>
        <dbReference type="ARBA" id="ARBA00035648"/>
    </source>
</evidence>
<comment type="caution">
    <text evidence="8">The sequence shown here is derived from an EMBL/GenBank/DDBJ whole genome shotgun (WGS) entry which is preliminary data.</text>
</comment>
<evidence type="ECO:0000256" key="3">
    <source>
        <dbReference type="ARBA" id="ARBA00022759"/>
    </source>
</evidence>
<dbReference type="GO" id="GO:0016787">
    <property type="term" value="F:hydrolase activity"/>
    <property type="evidence" value="ECO:0007669"/>
    <property type="project" value="UniProtKB-KW"/>
</dbReference>
<proteinExistence type="inferred from homology"/>
<evidence type="ECO:0000313" key="8">
    <source>
        <dbReference type="EMBL" id="KAA8479201.1"/>
    </source>
</evidence>
<evidence type="ECO:0000256" key="2">
    <source>
        <dbReference type="ARBA" id="ARBA00022722"/>
    </source>
</evidence>
<organism evidence="8 9">
    <name type="scientific">Arcticibacter tournemirensis</name>
    <dbReference type="NCBI Taxonomy" id="699437"/>
    <lineage>
        <taxon>Bacteria</taxon>
        <taxon>Pseudomonadati</taxon>
        <taxon>Bacteroidota</taxon>
        <taxon>Sphingobacteriia</taxon>
        <taxon>Sphingobacteriales</taxon>
        <taxon>Sphingobacteriaceae</taxon>
        <taxon>Arcticibacter</taxon>
    </lineage>
</organism>
<dbReference type="Proteomes" id="UP000322918">
    <property type="component" value="Unassembled WGS sequence"/>
</dbReference>
<dbReference type="InterPro" id="IPR013551">
    <property type="entry name" value="YicC-like_C"/>
</dbReference>
<keyword evidence="3" id="KW-0255">Endonuclease</keyword>
<dbReference type="PANTHER" id="PTHR30636:SF3">
    <property type="entry name" value="UPF0701 PROTEIN YICC"/>
    <property type="match status" value="1"/>
</dbReference>
<dbReference type="OrthoDB" id="9771229at2"/>
<name>A0A5M9GZJ6_9SPHI</name>